<evidence type="ECO:0000256" key="1">
    <source>
        <dbReference type="SAM" id="MobiDB-lite"/>
    </source>
</evidence>
<sequence>MEKPNPNFRRPQLSHHIPTYRDLPGQQPSDGWEGASAQWKSAIPLCYEIRLLKQAGVRVGVACIGSLGNINDGGPPCQLTCLVPGTTQTEDEDKGIPSGYKGGSGWGIKAEADGDVGTLYCDCGRGAKGNERSFFG</sequence>
<feature type="region of interest" description="Disordered" evidence="1">
    <location>
        <begin position="1"/>
        <end position="34"/>
    </location>
</feature>
<gene>
    <name evidence="2" type="ORF">LTRI10_LOCUS30105</name>
</gene>
<dbReference type="AlphaFoldDB" id="A0AAV2ETH7"/>
<dbReference type="Proteomes" id="UP001497516">
    <property type="component" value="Chromosome 5"/>
</dbReference>
<keyword evidence="3" id="KW-1185">Reference proteome</keyword>
<protein>
    <submittedName>
        <fullName evidence="2">Uncharacterized protein</fullName>
    </submittedName>
</protein>
<name>A0AAV2ETH7_9ROSI</name>
<organism evidence="2 3">
    <name type="scientific">Linum trigynum</name>
    <dbReference type="NCBI Taxonomy" id="586398"/>
    <lineage>
        <taxon>Eukaryota</taxon>
        <taxon>Viridiplantae</taxon>
        <taxon>Streptophyta</taxon>
        <taxon>Embryophyta</taxon>
        <taxon>Tracheophyta</taxon>
        <taxon>Spermatophyta</taxon>
        <taxon>Magnoliopsida</taxon>
        <taxon>eudicotyledons</taxon>
        <taxon>Gunneridae</taxon>
        <taxon>Pentapetalae</taxon>
        <taxon>rosids</taxon>
        <taxon>fabids</taxon>
        <taxon>Malpighiales</taxon>
        <taxon>Linaceae</taxon>
        <taxon>Linum</taxon>
    </lineage>
</organism>
<accession>A0AAV2ETH7</accession>
<evidence type="ECO:0000313" key="3">
    <source>
        <dbReference type="Proteomes" id="UP001497516"/>
    </source>
</evidence>
<proteinExistence type="predicted"/>
<evidence type="ECO:0000313" key="2">
    <source>
        <dbReference type="EMBL" id="CAL1389231.1"/>
    </source>
</evidence>
<dbReference type="EMBL" id="OZ034818">
    <property type="protein sequence ID" value="CAL1389231.1"/>
    <property type="molecule type" value="Genomic_DNA"/>
</dbReference>
<reference evidence="2 3" key="1">
    <citation type="submission" date="2024-04" db="EMBL/GenBank/DDBJ databases">
        <authorList>
            <person name="Fracassetti M."/>
        </authorList>
    </citation>
    <scope>NUCLEOTIDE SEQUENCE [LARGE SCALE GENOMIC DNA]</scope>
</reference>